<reference evidence="2" key="1">
    <citation type="journal article" date="2012" name="MBio">
        <title>Comparative genome analysis of Trichophyton rubrum and related dermatophytes reveals candidate genes involved in infection.</title>
        <authorList>
            <person name="Martinez D.A."/>
            <person name="Oliver B.G."/>
            <person name="Graeser Y."/>
            <person name="Goldberg J.M."/>
            <person name="Li W."/>
            <person name="Martinez-Rossi N.M."/>
            <person name="Monod M."/>
            <person name="Shelest E."/>
            <person name="Barton R.C."/>
            <person name="Birch E."/>
            <person name="Brakhage A.A."/>
            <person name="Chen Z."/>
            <person name="Gurr S.J."/>
            <person name="Heiman D."/>
            <person name="Heitman J."/>
            <person name="Kosti I."/>
            <person name="Rossi A."/>
            <person name="Saif S."/>
            <person name="Samalova M."/>
            <person name="Saunders C.W."/>
            <person name="Shea T."/>
            <person name="Summerbell R.C."/>
            <person name="Xu J."/>
            <person name="Young S."/>
            <person name="Zeng Q."/>
            <person name="Birren B.W."/>
            <person name="Cuomo C.A."/>
            <person name="White T.C."/>
        </authorList>
    </citation>
    <scope>NUCLEOTIDE SEQUENCE [LARGE SCALE GENOMIC DNA]</scope>
    <source>
        <strain evidence="2">ATCC MYA-4604 / CBS 118893</strain>
    </source>
</reference>
<name>E4UXC3_ARTGP</name>
<dbReference type="VEuPathDB" id="FungiDB:MGYG_04869"/>
<dbReference type="HOGENOM" id="CLU_102279_0_0_1"/>
<gene>
    <name evidence="1" type="ORF">MGYG_04869</name>
</gene>
<dbReference type="OMA" id="WAFIANS"/>
<dbReference type="RefSeq" id="XP_003172282.1">
    <property type="nucleotide sequence ID" value="XM_003172234.1"/>
</dbReference>
<evidence type="ECO:0000313" key="1">
    <source>
        <dbReference type="EMBL" id="EFR01871.1"/>
    </source>
</evidence>
<sequence length="231" mass="25679">MEQQGLLQRGHNVKLDMAALAVTEVLSRNGVKHGFFGGYAVSVFGGERLTQDVDVIVGEDAQAARQQLLAGNGNFYMTATKKLKFRLEGQDIDIEVELLRGGKDQPMKLPDINSAPIILLNPHEVGHDRVNHQMPLLHPGVLVLTKLKRWMHISNSTRPASIARAVNDMQDIKTILEWLIRHGLKINFDMYPEKNKEELLPGMKSLLETSDPDIAGLLKDALFPDDFAAIA</sequence>
<dbReference type="Gene3D" id="3.30.460.40">
    <property type="match status" value="1"/>
</dbReference>
<dbReference type="GeneID" id="10027551"/>
<dbReference type="AlphaFoldDB" id="E4UXC3"/>
<organism evidence="2">
    <name type="scientific">Arthroderma gypseum (strain ATCC MYA-4604 / CBS 118893)</name>
    <name type="common">Microsporum gypseum</name>
    <dbReference type="NCBI Taxonomy" id="535722"/>
    <lineage>
        <taxon>Eukaryota</taxon>
        <taxon>Fungi</taxon>
        <taxon>Dikarya</taxon>
        <taxon>Ascomycota</taxon>
        <taxon>Pezizomycotina</taxon>
        <taxon>Eurotiomycetes</taxon>
        <taxon>Eurotiomycetidae</taxon>
        <taxon>Onygenales</taxon>
        <taxon>Arthrodermataceae</taxon>
        <taxon>Nannizzia</taxon>
    </lineage>
</organism>
<accession>E4UXC3</accession>
<dbReference type="SUPFAM" id="SSF81301">
    <property type="entry name" value="Nucleotidyltransferase"/>
    <property type="match status" value="1"/>
</dbReference>
<evidence type="ECO:0008006" key="3">
    <source>
        <dbReference type="Google" id="ProtNLM"/>
    </source>
</evidence>
<dbReference type="Proteomes" id="UP000002669">
    <property type="component" value="Unassembled WGS sequence"/>
</dbReference>
<evidence type="ECO:0000313" key="2">
    <source>
        <dbReference type="Proteomes" id="UP000002669"/>
    </source>
</evidence>
<proteinExistence type="predicted"/>
<dbReference type="EMBL" id="DS989825">
    <property type="protein sequence ID" value="EFR01871.1"/>
    <property type="molecule type" value="Genomic_DNA"/>
</dbReference>
<dbReference type="OrthoDB" id="10066232at2759"/>
<dbReference type="InParanoid" id="E4UXC3"/>
<dbReference type="STRING" id="535722.E4UXC3"/>
<keyword evidence="2" id="KW-1185">Reference proteome</keyword>
<dbReference type="InterPro" id="IPR043519">
    <property type="entry name" value="NT_sf"/>
</dbReference>
<protein>
    <recommendedName>
        <fullName evidence="3">Nucleotidyl transferase AbiEii/AbiGii toxin family protein</fullName>
    </recommendedName>
</protein>
<dbReference type="eggNOG" id="ENOG502SE44">
    <property type="taxonomic scope" value="Eukaryota"/>
</dbReference>